<gene>
    <name evidence="8" type="ORF">IX84_27550</name>
</gene>
<keyword evidence="2 6" id="KW-0812">Transmembrane</keyword>
<evidence type="ECO:0000256" key="3">
    <source>
        <dbReference type="ARBA" id="ARBA00022989"/>
    </source>
</evidence>
<sequence length="241" mass="26320">MEPKDFFDYGIKKVKSQFMSESTSERSKHVDTIIRNHVVWSMGSGLIPVLIADIFAVSAVQLDMIRQMSKVYDVDFSETQGKAIVTSLTSSTLARIGAGSLAKMIPVVGSVVGGITVSVFAGASTYALGQVFKRHYESGGTILDFDPARLKKMYKEQFEKGKKVAEQLRKDKAAKQAAESAAEGNQADYAQPGATDPTATEPPKSKEDVLDRLRELGKLRDEGIISEEEFQSMKAKLIAAF</sequence>
<evidence type="ECO:0000256" key="2">
    <source>
        <dbReference type="ARBA" id="ARBA00022692"/>
    </source>
</evidence>
<keyword evidence="3 6" id="KW-1133">Transmembrane helix</keyword>
<feature type="domain" description="SHOCT" evidence="7">
    <location>
        <begin position="211"/>
        <end position="237"/>
    </location>
</feature>
<dbReference type="EMBL" id="JPOS01000090">
    <property type="protein sequence ID" value="KGE85278.1"/>
    <property type="molecule type" value="Genomic_DNA"/>
</dbReference>
<feature type="region of interest" description="Disordered" evidence="5">
    <location>
        <begin position="170"/>
        <end position="209"/>
    </location>
</feature>
<evidence type="ECO:0000256" key="4">
    <source>
        <dbReference type="ARBA" id="ARBA00023136"/>
    </source>
</evidence>
<dbReference type="STRING" id="1524460.IX84_27550"/>
<dbReference type="AlphaFoldDB" id="A0A098S0E7"/>
<evidence type="ECO:0000259" key="7">
    <source>
        <dbReference type="Pfam" id="PF09851"/>
    </source>
</evidence>
<keyword evidence="4 6" id="KW-0472">Membrane</keyword>
<organism evidence="8 9">
    <name type="scientific">Phaeodactylibacter xiamenensis</name>
    <dbReference type="NCBI Taxonomy" id="1524460"/>
    <lineage>
        <taxon>Bacteria</taxon>
        <taxon>Pseudomonadati</taxon>
        <taxon>Bacteroidota</taxon>
        <taxon>Saprospiria</taxon>
        <taxon>Saprospirales</taxon>
        <taxon>Haliscomenobacteraceae</taxon>
        <taxon>Phaeodactylibacter</taxon>
    </lineage>
</organism>
<evidence type="ECO:0000256" key="1">
    <source>
        <dbReference type="ARBA" id="ARBA00004141"/>
    </source>
</evidence>
<feature type="transmembrane region" description="Helical" evidence="6">
    <location>
        <begin position="38"/>
        <end position="60"/>
    </location>
</feature>
<name>A0A098S0E7_9BACT</name>
<evidence type="ECO:0000256" key="5">
    <source>
        <dbReference type="SAM" id="MobiDB-lite"/>
    </source>
</evidence>
<dbReference type="Pfam" id="PF09851">
    <property type="entry name" value="SHOCT"/>
    <property type="match status" value="1"/>
</dbReference>
<evidence type="ECO:0000256" key="6">
    <source>
        <dbReference type="SAM" id="Phobius"/>
    </source>
</evidence>
<proteinExistence type="predicted"/>
<accession>A0A098S0E7</accession>
<keyword evidence="9" id="KW-1185">Reference proteome</keyword>
<dbReference type="OrthoDB" id="980719at2"/>
<dbReference type="InterPro" id="IPR018649">
    <property type="entry name" value="SHOCT"/>
</dbReference>
<evidence type="ECO:0000313" key="8">
    <source>
        <dbReference type="EMBL" id="KGE85278.1"/>
    </source>
</evidence>
<comment type="caution">
    <text evidence="8">The sequence shown here is derived from an EMBL/GenBank/DDBJ whole genome shotgun (WGS) entry which is preliminary data.</text>
</comment>
<dbReference type="Proteomes" id="UP000029736">
    <property type="component" value="Unassembled WGS sequence"/>
</dbReference>
<dbReference type="Pfam" id="PF05128">
    <property type="entry name" value="DUF697"/>
    <property type="match status" value="1"/>
</dbReference>
<reference evidence="8 9" key="1">
    <citation type="journal article" date="2014" name="Int. J. Syst. Evol. Microbiol.">
        <title>Phaeodactylibacter xiamenensis gen. nov., sp. nov., a member of the family Saprospiraceae isolated from the marine alga Phaeodactylum tricornutum.</title>
        <authorList>
            <person name="Chen Z.Jr."/>
            <person name="Lei X."/>
            <person name="Lai Q."/>
            <person name="Li Y."/>
            <person name="Zhang B."/>
            <person name="Zhang J."/>
            <person name="Zhang H."/>
            <person name="Yang L."/>
            <person name="Zheng W."/>
            <person name="Tian Y."/>
            <person name="Yu Z."/>
            <person name="Xu H.Jr."/>
            <person name="Zheng T."/>
        </authorList>
    </citation>
    <scope>NUCLEOTIDE SEQUENCE [LARGE SCALE GENOMIC DNA]</scope>
    <source>
        <strain evidence="8 9">KD52</strain>
    </source>
</reference>
<comment type="subcellular location">
    <subcellularLocation>
        <location evidence="1">Membrane</location>
        <topology evidence="1">Multi-pass membrane protein</topology>
    </subcellularLocation>
</comment>
<evidence type="ECO:0000313" key="9">
    <source>
        <dbReference type="Proteomes" id="UP000029736"/>
    </source>
</evidence>
<dbReference type="InterPro" id="IPR021147">
    <property type="entry name" value="DUF697"/>
</dbReference>
<protein>
    <recommendedName>
        <fullName evidence="7">SHOCT domain-containing protein</fullName>
    </recommendedName>
</protein>
<dbReference type="GO" id="GO:0016020">
    <property type="term" value="C:membrane"/>
    <property type="evidence" value="ECO:0007669"/>
    <property type="project" value="UniProtKB-SubCell"/>
</dbReference>